<comment type="caution">
    <text evidence="3">The sequence shown here is derived from an EMBL/GenBank/DDBJ whole genome shotgun (WGS) entry which is preliminary data.</text>
</comment>
<protein>
    <submittedName>
        <fullName evidence="3">Myb/SANT-like DNA-binding domain protein</fullName>
    </submittedName>
</protein>
<organism evidence="3 5">
    <name type="scientific">Rhynchospora pubera</name>
    <dbReference type="NCBI Taxonomy" id="906938"/>
    <lineage>
        <taxon>Eukaryota</taxon>
        <taxon>Viridiplantae</taxon>
        <taxon>Streptophyta</taxon>
        <taxon>Embryophyta</taxon>
        <taxon>Tracheophyta</taxon>
        <taxon>Spermatophyta</taxon>
        <taxon>Magnoliopsida</taxon>
        <taxon>Liliopsida</taxon>
        <taxon>Poales</taxon>
        <taxon>Cyperaceae</taxon>
        <taxon>Cyperoideae</taxon>
        <taxon>Rhynchosporeae</taxon>
        <taxon>Rhynchospora</taxon>
    </lineage>
</organism>
<name>A0AAV8DZK6_9POAL</name>
<reference evidence="3" key="1">
    <citation type="submission" date="2022-08" db="EMBL/GenBank/DDBJ databases">
        <authorList>
            <person name="Marques A."/>
        </authorList>
    </citation>
    <scope>NUCLEOTIDE SEQUENCE</scope>
    <source>
        <strain evidence="3">RhyPub2mFocal</strain>
        <tissue evidence="3">Leaves</tissue>
    </source>
</reference>
<sequence length="545" mass="62603">MRKRKAVKEKSTDQLHHATTAVAVPISMRSLEKGARRTYPLNHRWSRKGCSNFRWSPAMSRFLLLYLVEQAKMGKANFKRHAFTNAAQAVAERYNIAVTDTNVLNHVRTVRARFRQIRRLQCLDNVSWDVTRKTIYMDDESYHDHIKENPKDEPFLNKKIEMYEEMSVICGDNNNETAQNLSGSSSEDEFSDNDDLDGSDDMIKESPCSPPYDASAYVLSKRRHCQGHNGIVKPYSPVQQPKANKKGCTNFRWNPYMSRFLLSYIVNQIKLGLVKQQILKVSAQFISEQFGVNCSIINVENHLRTIRGRYMRIKKLQIMDNVTWDDEAKIIAMDDNSYHEHIRVEPKDEQFLNKSIDMYDEMGIIFGQDQTGDDVPLEWADHDDMKSAHHDNGYGNGQGSRYNAAEDSGGQSPLISSSSGSLRRTPLHKECDIGECNGNRDDDNQQEFTQWAMRKLMIELSAKVGLLADSIGDLADAVRRSTSKTVCVELYQEVMKCEGYNEILLGRAFDYLNEHEHLGRGFLVKSQRLRQIWLSEFFSNDDHAL</sequence>
<feature type="compositionally biased region" description="Acidic residues" evidence="1">
    <location>
        <begin position="186"/>
        <end position="200"/>
    </location>
</feature>
<accession>A0AAV8DZK6</accession>
<evidence type="ECO:0000313" key="5">
    <source>
        <dbReference type="Proteomes" id="UP001140206"/>
    </source>
</evidence>
<dbReference type="GO" id="GO:0003677">
    <property type="term" value="F:DNA binding"/>
    <property type="evidence" value="ECO:0007669"/>
    <property type="project" value="UniProtKB-KW"/>
</dbReference>
<feature type="domain" description="Myb/SANT-like" evidence="2">
    <location>
        <begin position="252"/>
        <end position="338"/>
    </location>
</feature>
<evidence type="ECO:0000313" key="4">
    <source>
        <dbReference type="EMBL" id="KAJ4805597.1"/>
    </source>
</evidence>
<dbReference type="Proteomes" id="UP001140206">
    <property type="component" value="Chromosome 3"/>
</dbReference>
<feature type="domain" description="Myb/SANT-like" evidence="2">
    <location>
        <begin position="54"/>
        <end position="142"/>
    </location>
</feature>
<gene>
    <name evidence="4" type="ORF">LUZ62_018163</name>
    <name evidence="3" type="ORF">LUZ62_057686</name>
</gene>
<proteinExistence type="predicted"/>
<dbReference type="Pfam" id="PF12776">
    <property type="entry name" value="Myb_DNA-bind_3"/>
    <property type="match status" value="2"/>
</dbReference>
<dbReference type="EMBL" id="JAMFTS010000001">
    <property type="protein sequence ID" value="KAJ4805597.1"/>
    <property type="molecule type" value="Genomic_DNA"/>
</dbReference>
<dbReference type="Proteomes" id="UP001140206">
    <property type="component" value="Chromosome 1"/>
</dbReference>
<evidence type="ECO:0000313" key="3">
    <source>
        <dbReference type="EMBL" id="KAJ4773429.1"/>
    </source>
</evidence>
<dbReference type="EMBL" id="JAMFTS010000003">
    <property type="protein sequence ID" value="KAJ4773429.1"/>
    <property type="molecule type" value="Genomic_DNA"/>
</dbReference>
<dbReference type="AlphaFoldDB" id="A0AAV8DZK6"/>
<evidence type="ECO:0000256" key="1">
    <source>
        <dbReference type="SAM" id="MobiDB-lite"/>
    </source>
</evidence>
<feature type="region of interest" description="Disordered" evidence="1">
    <location>
        <begin position="174"/>
        <end position="209"/>
    </location>
</feature>
<keyword evidence="5" id="KW-1185">Reference proteome</keyword>
<dbReference type="PANTHER" id="PTHR46929:SF23">
    <property type="entry name" value="L10-INTERACTING MYB DOMAIN-CONTAINING PROTEIN-LIKE"/>
    <property type="match status" value="1"/>
</dbReference>
<feature type="compositionally biased region" description="Low complexity" evidence="1">
    <location>
        <begin position="408"/>
        <end position="421"/>
    </location>
</feature>
<dbReference type="PANTHER" id="PTHR46929">
    <property type="entry name" value="EXPRESSED PROTEIN"/>
    <property type="match status" value="1"/>
</dbReference>
<keyword evidence="3" id="KW-0238">DNA-binding</keyword>
<feature type="region of interest" description="Disordered" evidence="1">
    <location>
        <begin position="384"/>
        <end position="425"/>
    </location>
</feature>
<dbReference type="InterPro" id="IPR024752">
    <property type="entry name" value="Myb/SANT-like_dom"/>
</dbReference>
<evidence type="ECO:0000259" key="2">
    <source>
        <dbReference type="Pfam" id="PF12776"/>
    </source>
</evidence>